<protein>
    <submittedName>
        <fullName evidence="8">PTS glucose transporter subunit IIA</fullName>
    </submittedName>
</protein>
<dbReference type="InterPro" id="IPR011055">
    <property type="entry name" value="Dup_hybrid_motif"/>
</dbReference>
<evidence type="ECO:0000256" key="5">
    <source>
        <dbReference type="ARBA" id="ARBA00022683"/>
    </source>
</evidence>
<keyword evidence="4" id="KW-0808">Transferase</keyword>
<keyword evidence="9" id="KW-1185">Reference proteome</keyword>
<evidence type="ECO:0000313" key="9">
    <source>
        <dbReference type="Proteomes" id="UP001596282"/>
    </source>
</evidence>
<dbReference type="EMBL" id="JBHSSC010000042">
    <property type="protein sequence ID" value="MFC6181835.1"/>
    <property type="molecule type" value="Genomic_DNA"/>
</dbReference>
<organism evidence="8 9">
    <name type="scientific">Lactiplantibacillus daowaiensis</name>
    <dbReference type="NCBI Taxonomy" id="2559918"/>
    <lineage>
        <taxon>Bacteria</taxon>
        <taxon>Bacillati</taxon>
        <taxon>Bacillota</taxon>
        <taxon>Bacilli</taxon>
        <taxon>Lactobacillales</taxon>
        <taxon>Lactobacillaceae</taxon>
        <taxon>Lactiplantibacillus</taxon>
    </lineage>
</organism>
<reference evidence="9" key="1">
    <citation type="journal article" date="2019" name="Int. J. Syst. Evol. Microbiol.">
        <title>The Global Catalogue of Microorganisms (GCM) 10K type strain sequencing project: providing services to taxonomists for standard genome sequencing and annotation.</title>
        <authorList>
            <consortium name="The Broad Institute Genomics Platform"/>
            <consortium name="The Broad Institute Genome Sequencing Center for Infectious Disease"/>
            <person name="Wu L."/>
            <person name="Ma J."/>
        </authorList>
    </citation>
    <scope>NUCLEOTIDE SEQUENCE [LARGE SCALE GENOMIC DNA]</scope>
    <source>
        <strain evidence="9">CCM 8933</strain>
    </source>
</reference>
<dbReference type="PANTHER" id="PTHR45008:SF1">
    <property type="entry name" value="PTS SYSTEM GLUCOSE-SPECIFIC EIIA COMPONENT"/>
    <property type="match status" value="1"/>
</dbReference>
<proteinExistence type="predicted"/>
<sequence length="144" mass="16155">MRLFRRHQQFKLKAPVTGTHVDLKSIDHTTMDAAQVLLAIKPTTNELHSPVHGEVVAISQHAIKLEDLAGHDYWVHLNQAMDNLNGQLFDWQVRVGDSVSPMTLLGTFNVQAVQQAHQTILVTQVVLNKKAPQREVATGMVMQY</sequence>
<keyword evidence="6" id="KW-0418">Kinase</keyword>
<comment type="caution">
    <text evidence="8">The sequence shown here is derived from an EMBL/GenBank/DDBJ whole genome shotgun (WGS) entry which is preliminary data.</text>
</comment>
<keyword evidence="3 8" id="KW-0762">Sugar transport</keyword>
<dbReference type="InterPro" id="IPR050890">
    <property type="entry name" value="PTS_EIIA_component"/>
</dbReference>
<name>A0ABW1S375_9LACO</name>
<evidence type="ECO:0000256" key="6">
    <source>
        <dbReference type="ARBA" id="ARBA00022777"/>
    </source>
</evidence>
<accession>A0ABW1S375</accession>
<evidence type="ECO:0000256" key="1">
    <source>
        <dbReference type="ARBA" id="ARBA00004496"/>
    </source>
</evidence>
<dbReference type="SUPFAM" id="SSF51261">
    <property type="entry name" value="Duplicated hybrid motif"/>
    <property type="match status" value="1"/>
</dbReference>
<evidence type="ECO:0000313" key="8">
    <source>
        <dbReference type="EMBL" id="MFC6181835.1"/>
    </source>
</evidence>
<dbReference type="InterPro" id="IPR001127">
    <property type="entry name" value="PTS_EIIA_1_perm"/>
</dbReference>
<keyword evidence="5" id="KW-0598">Phosphotransferase system</keyword>
<dbReference type="RefSeq" id="WP_137627954.1">
    <property type="nucleotide sequence ID" value="NZ_BJDJ01000004.1"/>
</dbReference>
<dbReference type="PROSITE" id="PS51093">
    <property type="entry name" value="PTS_EIIA_TYPE_1"/>
    <property type="match status" value="1"/>
</dbReference>
<gene>
    <name evidence="8" type="ORF">ACFP5Y_11420</name>
</gene>
<feature type="domain" description="PTS EIIA type-1" evidence="7">
    <location>
        <begin position="27"/>
        <end position="128"/>
    </location>
</feature>
<dbReference type="Proteomes" id="UP001596282">
    <property type="component" value="Unassembled WGS sequence"/>
</dbReference>
<evidence type="ECO:0000256" key="3">
    <source>
        <dbReference type="ARBA" id="ARBA00022597"/>
    </source>
</evidence>
<comment type="subcellular location">
    <subcellularLocation>
        <location evidence="1">Cytoplasm</location>
    </subcellularLocation>
</comment>
<evidence type="ECO:0000256" key="4">
    <source>
        <dbReference type="ARBA" id="ARBA00022679"/>
    </source>
</evidence>
<evidence type="ECO:0000256" key="2">
    <source>
        <dbReference type="ARBA" id="ARBA00022448"/>
    </source>
</evidence>
<dbReference type="Pfam" id="PF00358">
    <property type="entry name" value="PTS_EIIA_1"/>
    <property type="match status" value="1"/>
</dbReference>
<dbReference type="Gene3D" id="2.70.70.10">
    <property type="entry name" value="Glucose Permease (Domain IIA)"/>
    <property type="match status" value="1"/>
</dbReference>
<keyword evidence="2" id="KW-0813">Transport</keyword>
<dbReference type="PANTHER" id="PTHR45008">
    <property type="entry name" value="PTS SYSTEM GLUCOSE-SPECIFIC EIIA COMPONENT"/>
    <property type="match status" value="1"/>
</dbReference>
<evidence type="ECO:0000259" key="7">
    <source>
        <dbReference type="PROSITE" id="PS51093"/>
    </source>
</evidence>